<proteinExistence type="predicted"/>
<dbReference type="EMBL" id="FNYY01000020">
    <property type="protein sequence ID" value="SEK03705.1"/>
    <property type="molecule type" value="Genomic_DNA"/>
</dbReference>
<protein>
    <submittedName>
        <fullName evidence="2">Uncharacterized protein</fullName>
    </submittedName>
</protein>
<feature type="region of interest" description="Disordered" evidence="1">
    <location>
        <begin position="66"/>
        <end position="96"/>
    </location>
</feature>
<gene>
    <name evidence="2" type="ORF">SAMN04487940_12017</name>
</gene>
<dbReference type="AlphaFoldDB" id="A0A975ZQ99"/>
<accession>A0A975ZQ99</accession>
<sequence>MTLAEIKAAVDGGQTVHWANEGYRVIKDRLGQYLVTYLPNGSAIGLTDRRGDRLIGREADFFVSRAAESPAAGQGGRAHLEGATSPPTSPRADQRG</sequence>
<evidence type="ECO:0000313" key="3">
    <source>
        <dbReference type="Proteomes" id="UP000182932"/>
    </source>
</evidence>
<organism evidence="2 3">
    <name type="scientific">Marinovum algicola</name>
    <dbReference type="NCBI Taxonomy" id="42444"/>
    <lineage>
        <taxon>Bacteria</taxon>
        <taxon>Pseudomonadati</taxon>
        <taxon>Pseudomonadota</taxon>
        <taxon>Alphaproteobacteria</taxon>
        <taxon>Rhodobacterales</taxon>
        <taxon>Roseobacteraceae</taxon>
        <taxon>Marinovum</taxon>
    </lineage>
</organism>
<reference evidence="2 3" key="1">
    <citation type="submission" date="2016-10" db="EMBL/GenBank/DDBJ databases">
        <authorList>
            <person name="Varghese N."/>
            <person name="Submissions S."/>
        </authorList>
    </citation>
    <scope>NUCLEOTIDE SEQUENCE [LARGE SCALE GENOMIC DNA]</scope>
    <source>
        <strain evidence="2 3">FF3</strain>
    </source>
</reference>
<evidence type="ECO:0000313" key="2">
    <source>
        <dbReference type="EMBL" id="SEK03705.1"/>
    </source>
</evidence>
<evidence type="ECO:0000256" key="1">
    <source>
        <dbReference type="SAM" id="MobiDB-lite"/>
    </source>
</evidence>
<dbReference type="RefSeq" id="WP_074838684.1">
    <property type="nucleotide sequence ID" value="NZ_FNYY01000020.1"/>
</dbReference>
<dbReference type="GeneID" id="80820321"/>
<dbReference type="Proteomes" id="UP000182932">
    <property type="component" value="Unassembled WGS sequence"/>
</dbReference>
<name>A0A975ZQ99_9RHOB</name>
<keyword evidence="3" id="KW-1185">Reference proteome</keyword>
<comment type="caution">
    <text evidence="2">The sequence shown here is derived from an EMBL/GenBank/DDBJ whole genome shotgun (WGS) entry which is preliminary data.</text>
</comment>